<reference evidence="1 2" key="1">
    <citation type="submission" date="2024-01" db="EMBL/GenBank/DDBJ databases">
        <title>Genome assemblies of Stephania.</title>
        <authorList>
            <person name="Yang L."/>
        </authorList>
    </citation>
    <scope>NUCLEOTIDE SEQUENCE [LARGE SCALE GENOMIC DNA]</scope>
    <source>
        <strain evidence="1">YNDBR</strain>
        <tissue evidence="1">Leaf</tissue>
    </source>
</reference>
<accession>A0AAP0JLZ3</accession>
<comment type="caution">
    <text evidence="1">The sequence shown here is derived from an EMBL/GenBank/DDBJ whole genome shotgun (WGS) entry which is preliminary data.</text>
</comment>
<name>A0AAP0JLZ3_9MAGN</name>
<evidence type="ECO:0000313" key="1">
    <source>
        <dbReference type="EMBL" id="KAK9135257.1"/>
    </source>
</evidence>
<sequence length="151" mass="16623">MEPLLPTRLFSLSCSSPSRLRLQSSSLLCISLTPHPRASTPWSSSRRCLTLAPLLPSPPLGDALPSRLCSLIGELPGHPLASSPFAPRPLRRLTHWSSSPLRLWSLVILCSLDCTTLLPDRCSLIVFAFLHHAQLDETSKGKDDELEESFT</sequence>
<proteinExistence type="predicted"/>
<organism evidence="1 2">
    <name type="scientific">Stephania yunnanensis</name>
    <dbReference type="NCBI Taxonomy" id="152371"/>
    <lineage>
        <taxon>Eukaryota</taxon>
        <taxon>Viridiplantae</taxon>
        <taxon>Streptophyta</taxon>
        <taxon>Embryophyta</taxon>
        <taxon>Tracheophyta</taxon>
        <taxon>Spermatophyta</taxon>
        <taxon>Magnoliopsida</taxon>
        <taxon>Ranunculales</taxon>
        <taxon>Menispermaceae</taxon>
        <taxon>Menispermoideae</taxon>
        <taxon>Cissampelideae</taxon>
        <taxon>Stephania</taxon>
    </lineage>
</organism>
<dbReference type="AlphaFoldDB" id="A0AAP0JLZ3"/>
<gene>
    <name evidence="1" type="ORF">Syun_014587</name>
</gene>
<protein>
    <submittedName>
        <fullName evidence="1">Uncharacterized protein</fullName>
    </submittedName>
</protein>
<dbReference type="Proteomes" id="UP001420932">
    <property type="component" value="Unassembled WGS sequence"/>
</dbReference>
<evidence type="ECO:0000313" key="2">
    <source>
        <dbReference type="Proteomes" id="UP001420932"/>
    </source>
</evidence>
<keyword evidence="2" id="KW-1185">Reference proteome</keyword>
<dbReference type="EMBL" id="JBBNAF010000006">
    <property type="protein sequence ID" value="KAK9135257.1"/>
    <property type="molecule type" value="Genomic_DNA"/>
</dbReference>